<evidence type="ECO:0000313" key="3">
    <source>
        <dbReference type="Proteomes" id="UP000886523"/>
    </source>
</evidence>
<comment type="caution">
    <text evidence="2">The sequence shown here is derived from an EMBL/GenBank/DDBJ whole genome shotgun (WGS) entry which is preliminary data.</text>
</comment>
<protein>
    <submittedName>
        <fullName evidence="2">Uncharacterized protein</fullName>
    </submittedName>
</protein>
<evidence type="ECO:0000313" key="2">
    <source>
        <dbReference type="EMBL" id="KAF9518270.1"/>
    </source>
</evidence>
<name>A0A9P6B665_9AGAM</name>
<organism evidence="2 3">
    <name type="scientific">Hydnum rufescens UP504</name>
    <dbReference type="NCBI Taxonomy" id="1448309"/>
    <lineage>
        <taxon>Eukaryota</taxon>
        <taxon>Fungi</taxon>
        <taxon>Dikarya</taxon>
        <taxon>Basidiomycota</taxon>
        <taxon>Agaricomycotina</taxon>
        <taxon>Agaricomycetes</taxon>
        <taxon>Cantharellales</taxon>
        <taxon>Hydnaceae</taxon>
        <taxon>Hydnum</taxon>
    </lineage>
</organism>
<keyword evidence="1" id="KW-0472">Membrane</keyword>
<sequence>MNASEQLTTQCYYYLLRFKRDPGWLKCVVVALWIIDGTHQISISIIIFQYSIHYFGDLTYLPRSTWPVSLSIMLEPLAALMVQLYVPVIS</sequence>
<keyword evidence="1" id="KW-1133">Transmembrane helix</keyword>
<gene>
    <name evidence="2" type="ORF">BS47DRAFT_331769</name>
</gene>
<evidence type="ECO:0000256" key="1">
    <source>
        <dbReference type="SAM" id="Phobius"/>
    </source>
</evidence>
<dbReference type="OrthoDB" id="2535105at2759"/>
<proteinExistence type="predicted"/>
<dbReference type="Proteomes" id="UP000886523">
    <property type="component" value="Unassembled WGS sequence"/>
</dbReference>
<feature type="transmembrane region" description="Helical" evidence="1">
    <location>
        <begin position="24"/>
        <end position="48"/>
    </location>
</feature>
<accession>A0A9P6B665</accession>
<reference evidence="2" key="1">
    <citation type="journal article" date="2020" name="Nat. Commun.">
        <title>Large-scale genome sequencing of mycorrhizal fungi provides insights into the early evolution of symbiotic traits.</title>
        <authorList>
            <person name="Miyauchi S."/>
            <person name="Kiss E."/>
            <person name="Kuo A."/>
            <person name="Drula E."/>
            <person name="Kohler A."/>
            <person name="Sanchez-Garcia M."/>
            <person name="Morin E."/>
            <person name="Andreopoulos B."/>
            <person name="Barry K.W."/>
            <person name="Bonito G."/>
            <person name="Buee M."/>
            <person name="Carver A."/>
            <person name="Chen C."/>
            <person name="Cichocki N."/>
            <person name="Clum A."/>
            <person name="Culley D."/>
            <person name="Crous P.W."/>
            <person name="Fauchery L."/>
            <person name="Girlanda M."/>
            <person name="Hayes R.D."/>
            <person name="Keri Z."/>
            <person name="LaButti K."/>
            <person name="Lipzen A."/>
            <person name="Lombard V."/>
            <person name="Magnuson J."/>
            <person name="Maillard F."/>
            <person name="Murat C."/>
            <person name="Nolan M."/>
            <person name="Ohm R.A."/>
            <person name="Pangilinan J."/>
            <person name="Pereira M.F."/>
            <person name="Perotto S."/>
            <person name="Peter M."/>
            <person name="Pfister S."/>
            <person name="Riley R."/>
            <person name="Sitrit Y."/>
            <person name="Stielow J.B."/>
            <person name="Szollosi G."/>
            <person name="Zifcakova L."/>
            <person name="Stursova M."/>
            <person name="Spatafora J.W."/>
            <person name="Tedersoo L."/>
            <person name="Vaario L.M."/>
            <person name="Yamada A."/>
            <person name="Yan M."/>
            <person name="Wang P."/>
            <person name="Xu J."/>
            <person name="Bruns T."/>
            <person name="Baldrian P."/>
            <person name="Vilgalys R."/>
            <person name="Dunand C."/>
            <person name="Henrissat B."/>
            <person name="Grigoriev I.V."/>
            <person name="Hibbett D."/>
            <person name="Nagy L.G."/>
            <person name="Martin F.M."/>
        </authorList>
    </citation>
    <scope>NUCLEOTIDE SEQUENCE</scope>
    <source>
        <strain evidence="2">UP504</strain>
    </source>
</reference>
<dbReference type="EMBL" id="MU128926">
    <property type="protein sequence ID" value="KAF9518270.1"/>
    <property type="molecule type" value="Genomic_DNA"/>
</dbReference>
<keyword evidence="3" id="KW-1185">Reference proteome</keyword>
<dbReference type="AlphaFoldDB" id="A0A9P6B665"/>
<keyword evidence="1" id="KW-0812">Transmembrane</keyword>
<feature type="transmembrane region" description="Helical" evidence="1">
    <location>
        <begin position="68"/>
        <end position="86"/>
    </location>
</feature>